<feature type="transmembrane region" description="Helical" evidence="5">
    <location>
        <begin position="58"/>
        <end position="76"/>
    </location>
</feature>
<dbReference type="EMBL" id="JAVRHX010000003">
    <property type="protein sequence ID" value="MDT0595388.1"/>
    <property type="molecule type" value="Genomic_DNA"/>
</dbReference>
<evidence type="ECO:0000256" key="2">
    <source>
        <dbReference type="ARBA" id="ARBA00022692"/>
    </source>
</evidence>
<feature type="transmembrane region" description="Helical" evidence="5">
    <location>
        <begin position="271"/>
        <end position="291"/>
    </location>
</feature>
<reference evidence="6 7" key="1">
    <citation type="submission" date="2023-09" db="EMBL/GenBank/DDBJ databases">
        <authorList>
            <person name="Rey-Velasco X."/>
        </authorList>
    </citation>
    <scope>NUCLEOTIDE SEQUENCE [LARGE SCALE GENOMIC DNA]</scope>
    <source>
        <strain evidence="6 7">P117</strain>
    </source>
</reference>
<organism evidence="6 7">
    <name type="scientific">Glaciecola petra</name>
    <dbReference type="NCBI Taxonomy" id="3075602"/>
    <lineage>
        <taxon>Bacteria</taxon>
        <taxon>Pseudomonadati</taxon>
        <taxon>Pseudomonadota</taxon>
        <taxon>Gammaproteobacteria</taxon>
        <taxon>Alteromonadales</taxon>
        <taxon>Alteromonadaceae</taxon>
        <taxon>Glaciecola</taxon>
    </lineage>
</organism>
<comment type="caution">
    <text evidence="6">The sequence shown here is derived from an EMBL/GenBank/DDBJ whole genome shotgun (WGS) entry which is preliminary data.</text>
</comment>
<accession>A0ABU2ZTM1</accession>
<dbReference type="PANTHER" id="PTHR10361">
    <property type="entry name" value="SODIUM-BILE ACID COTRANSPORTER"/>
    <property type="match status" value="1"/>
</dbReference>
<feature type="transmembrane region" description="Helical" evidence="5">
    <location>
        <begin position="245"/>
        <end position="265"/>
    </location>
</feature>
<feature type="transmembrane region" description="Helical" evidence="5">
    <location>
        <begin position="88"/>
        <end position="109"/>
    </location>
</feature>
<feature type="transmembrane region" description="Helical" evidence="5">
    <location>
        <begin position="35"/>
        <end position="51"/>
    </location>
</feature>
<keyword evidence="4 5" id="KW-0472">Membrane</keyword>
<keyword evidence="7" id="KW-1185">Reference proteome</keyword>
<dbReference type="InterPro" id="IPR038770">
    <property type="entry name" value="Na+/solute_symporter_sf"/>
</dbReference>
<keyword evidence="2 5" id="KW-0812">Transmembrane</keyword>
<evidence type="ECO:0000256" key="4">
    <source>
        <dbReference type="ARBA" id="ARBA00023136"/>
    </source>
</evidence>
<evidence type="ECO:0000313" key="6">
    <source>
        <dbReference type="EMBL" id="MDT0595388.1"/>
    </source>
</evidence>
<dbReference type="RefSeq" id="WP_311368904.1">
    <property type="nucleotide sequence ID" value="NZ_JAVRHX010000003.1"/>
</dbReference>
<evidence type="ECO:0000256" key="1">
    <source>
        <dbReference type="ARBA" id="ARBA00004141"/>
    </source>
</evidence>
<sequence>MTLHVNTKITKLLPILAGLLGLTSAVLMVLGQWEISGPFVIAFFLALVLFLRSTTHFSGFAFTFVIFAAVAASLYYPNIFIGVGEFEFKGLIVPLLMIIMFGMGTSMSLQDFVQVAKMPKGVFIGLALQFTIMPIVGFGLAVSSGLPPEIAAGIILVGCSPSGLASNVMAYISGANLALSLSLTAVSTMLAPFLTPLYMSVLADQFVPIDAMAMFLSISKIVLLPIIAGLIFNRLLHGKFPIIDALMPKVSMIGIAVIITIITAAGRDSLLSIGLILVAVVLLHNLCGYLLGYWGAKLARMDDASCRTIAFEVGMQNSGLASGIALEMGKVASMGLAPAVFGPMMNITGSSLAAWWRGKPDESDKLVDKESA</sequence>
<dbReference type="Pfam" id="PF01758">
    <property type="entry name" value="SBF"/>
    <property type="match status" value="1"/>
</dbReference>
<evidence type="ECO:0000313" key="7">
    <source>
        <dbReference type="Proteomes" id="UP001253545"/>
    </source>
</evidence>
<feature type="transmembrane region" description="Helical" evidence="5">
    <location>
        <begin position="211"/>
        <end position="233"/>
    </location>
</feature>
<dbReference type="Proteomes" id="UP001253545">
    <property type="component" value="Unassembled WGS sequence"/>
</dbReference>
<comment type="subcellular location">
    <subcellularLocation>
        <location evidence="1">Membrane</location>
        <topology evidence="1">Multi-pass membrane protein</topology>
    </subcellularLocation>
</comment>
<evidence type="ECO:0000256" key="5">
    <source>
        <dbReference type="SAM" id="Phobius"/>
    </source>
</evidence>
<keyword evidence="3 5" id="KW-1133">Transmembrane helix</keyword>
<name>A0ABU2ZTM1_9ALTE</name>
<gene>
    <name evidence="6" type="ORF">RM552_11070</name>
</gene>
<dbReference type="InterPro" id="IPR004710">
    <property type="entry name" value="Bilac:Na_transpt"/>
</dbReference>
<feature type="transmembrane region" description="Helical" evidence="5">
    <location>
        <begin position="12"/>
        <end position="29"/>
    </location>
</feature>
<dbReference type="InterPro" id="IPR002657">
    <property type="entry name" value="BilAc:Na_symport/Acr3"/>
</dbReference>
<evidence type="ECO:0000256" key="3">
    <source>
        <dbReference type="ARBA" id="ARBA00022989"/>
    </source>
</evidence>
<feature type="transmembrane region" description="Helical" evidence="5">
    <location>
        <begin position="150"/>
        <end position="170"/>
    </location>
</feature>
<feature type="transmembrane region" description="Helical" evidence="5">
    <location>
        <begin position="121"/>
        <end position="144"/>
    </location>
</feature>
<dbReference type="Gene3D" id="1.20.1530.20">
    <property type="match status" value="1"/>
</dbReference>
<dbReference type="PANTHER" id="PTHR10361:SF28">
    <property type="entry name" value="P3 PROTEIN-RELATED"/>
    <property type="match status" value="1"/>
</dbReference>
<feature type="transmembrane region" description="Helical" evidence="5">
    <location>
        <begin position="177"/>
        <end position="199"/>
    </location>
</feature>
<protein>
    <submittedName>
        <fullName evidence="6">Bile acid:sodium symporter family protein</fullName>
    </submittedName>
</protein>
<proteinExistence type="predicted"/>